<dbReference type="EMBL" id="FQZY01000079">
    <property type="protein sequence ID" value="SHK72968.1"/>
    <property type="molecule type" value="Genomic_DNA"/>
</dbReference>
<proteinExistence type="predicted"/>
<name>A0A1M6UUT5_9FIRM</name>
<dbReference type="STRING" id="1121950.SAMN02745243_03611"/>
<reference evidence="1 2" key="1">
    <citation type="submission" date="2016-11" db="EMBL/GenBank/DDBJ databases">
        <authorList>
            <person name="Jaros S."/>
            <person name="Januszkiewicz K."/>
            <person name="Wedrychowicz H."/>
        </authorList>
    </citation>
    <scope>NUCLEOTIDE SEQUENCE [LARGE SCALE GENOMIC DNA]</scope>
    <source>
        <strain evidence="1 2">DSM 15480</strain>
    </source>
</reference>
<dbReference type="Proteomes" id="UP000184301">
    <property type="component" value="Unassembled WGS sequence"/>
</dbReference>
<accession>A0A1M6UUT5</accession>
<protein>
    <submittedName>
        <fullName evidence="1">Uncharacterized protein</fullName>
    </submittedName>
</protein>
<organism evidence="1 2">
    <name type="scientific">Hespellia stercorisuis DSM 15480</name>
    <dbReference type="NCBI Taxonomy" id="1121950"/>
    <lineage>
        <taxon>Bacteria</taxon>
        <taxon>Bacillati</taxon>
        <taxon>Bacillota</taxon>
        <taxon>Clostridia</taxon>
        <taxon>Lachnospirales</taxon>
        <taxon>Lachnospiraceae</taxon>
        <taxon>Hespellia</taxon>
    </lineage>
</organism>
<gene>
    <name evidence="1" type="ORF">SAMN02745243_03611</name>
</gene>
<sequence length="70" mass="8482">MEKVKVKEEIGMRKKKYHIYLDEGEYRQVIESVIDLRNHLIEQEKYTDLADEVLDKLLNAKIKKMKIKYV</sequence>
<evidence type="ECO:0000313" key="2">
    <source>
        <dbReference type="Proteomes" id="UP000184301"/>
    </source>
</evidence>
<keyword evidence="2" id="KW-1185">Reference proteome</keyword>
<evidence type="ECO:0000313" key="1">
    <source>
        <dbReference type="EMBL" id="SHK72968.1"/>
    </source>
</evidence>
<dbReference type="AlphaFoldDB" id="A0A1M6UUT5"/>